<protein>
    <submittedName>
        <fullName evidence="10">Putative ATP-binding cassette transporter</fullName>
    </submittedName>
</protein>
<dbReference type="GO" id="GO:0016887">
    <property type="term" value="F:ATP hydrolysis activity"/>
    <property type="evidence" value="ECO:0007669"/>
    <property type="project" value="InterPro"/>
</dbReference>
<dbReference type="NCBIfam" id="NF007813">
    <property type="entry name" value="PRK10522.1"/>
    <property type="match status" value="1"/>
</dbReference>
<dbReference type="EMBL" id="RBIN01000002">
    <property type="protein sequence ID" value="RKR06550.1"/>
    <property type="molecule type" value="Genomic_DNA"/>
</dbReference>
<dbReference type="PANTHER" id="PTHR24221:SF233">
    <property type="entry name" value="ATP-BINDING_PERMEASE FUSION ABC TRANSPORTER-RELATED"/>
    <property type="match status" value="1"/>
</dbReference>
<sequence length="567" mass="62968">MTLLKVVLRHYRLSFIAVMVLSLLSAVLGIGVIAFINRRLIDAQGQTIATLWPFLGLIALLLLVSLAAQLSLTLLGHRFVYNLRARLVKRLLDTDIERIETLGSAPLLAALSSDIRNITVAFVRLPELIQGVVLSLAATVYLLMLSVPLFLVTAVWLAVTLAVGSRMVGSVYRHLGHIRDAEDQLYGDFQSIIDGRRELALNRDRARRLFEEDFTRHAQAYRHHIVRSDTSHLSAGNWTNIMMLGAIGVVFLLANAFGWADTAVAATFALTLLFIRAPLIQAVGALPTLLAGEVAFRRLQALELAPWQPDFQPAERLPDDWQRLQLQGVRYGYPARGESAAFTVGPLYLTLQRGEQVFVIGGNGSGKSTFGRLLSGLYAPHAGALKLDGMEIGEPLRPAWRERFAAVLTDFHLFDRLLGPQGDEADPALVEAWLDRLGLRDKVSLAAGRITDTRLSQGQRKRLGLLLAVAEQRDILLLDEWAADQDPAFRRVFYLELLPELRRQGITVIAITHDERYFAQADRLLMMQHGQLRELEGEEYHRAARDALQMAASESAQAPHEPGSANQ</sequence>
<dbReference type="GO" id="GO:0015833">
    <property type="term" value="P:peptide transport"/>
    <property type="evidence" value="ECO:0007669"/>
    <property type="project" value="InterPro"/>
</dbReference>
<feature type="transmembrane region" description="Helical" evidence="7">
    <location>
        <begin position="266"/>
        <end position="290"/>
    </location>
</feature>
<dbReference type="NCBIfam" id="TIGR01194">
    <property type="entry name" value="cyc_pep_trnsptr"/>
    <property type="match status" value="1"/>
</dbReference>
<dbReference type="SUPFAM" id="SSF90123">
    <property type="entry name" value="ABC transporter transmembrane region"/>
    <property type="match status" value="1"/>
</dbReference>
<dbReference type="InterPro" id="IPR011527">
    <property type="entry name" value="ABC1_TM_dom"/>
</dbReference>
<dbReference type="InterPro" id="IPR039421">
    <property type="entry name" value="Type_1_exporter"/>
</dbReference>
<name>A0A420WZ45_9GAMM</name>
<dbReference type="Gene3D" id="3.40.50.300">
    <property type="entry name" value="P-loop containing nucleotide triphosphate hydrolases"/>
    <property type="match status" value="1"/>
</dbReference>
<dbReference type="GO" id="GO:0140359">
    <property type="term" value="F:ABC-type transporter activity"/>
    <property type="evidence" value="ECO:0007669"/>
    <property type="project" value="InterPro"/>
</dbReference>
<evidence type="ECO:0000259" key="9">
    <source>
        <dbReference type="PROSITE" id="PS50929"/>
    </source>
</evidence>
<dbReference type="OrthoDB" id="9760776at2"/>
<comment type="caution">
    <text evidence="10">The sequence shown here is derived from an EMBL/GenBank/DDBJ whole genome shotgun (WGS) entry which is preliminary data.</text>
</comment>
<evidence type="ECO:0000256" key="7">
    <source>
        <dbReference type="SAM" id="Phobius"/>
    </source>
</evidence>
<organism evidence="10 11">
    <name type="scientific">Kushneria sinocarnis</name>
    <dbReference type="NCBI Taxonomy" id="595502"/>
    <lineage>
        <taxon>Bacteria</taxon>
        <taxon>Pseudomonadati</taxon>
        <taxon>Pseudomonadota</taxon>
        <taxon>Gammaproteobacteria</taxon>
        <taxon>Oceanospirillales</taxon>
        <taxon>Halomonadaceae</taxon>
        <taxon>Kushneria</taxon>
    </lineage>
</organism>
<keyword evidence="3" id="KW-0547">Nucleotide-binding</keyword>
<dbReference type="Pfam" id="PF00005">
    <property type="entry name" value="ABC_tran"/>
    <property type="match status" value="1"/>
</dbReference>
<evidence type="ECO:0000256" key="1">
    <source>
        <dbReference type="ARBA" id="ARBA00004651"/>
    </source>
</evidence>
<feature type="domain" description="ABC transmembrane type-1" evidence="9">
    <location>
        <begin position="13"/>
        <end position="291"/>
    </location>
</feature>
<dbReference type="GO" id="GO:0005524">
    <property type="term" value="F:ATP binding"/>
    <property type="evidence" value="ECO:0007669"/>
    <property type="project" value="UniProtKB-KW"/>
</dbReference>
<dbReference type="Gene3D" id="1.20.1560.10">
    <property type="entry name" value="ABC transporter type 1, transmembrane domain"/>
    <property type="match status" value="1"/>
</dbReference>
<dbReference type="GO" id="GO:0034040">
    <property type="term" value="F:ATPase-coupled lipid transmembrane transporter activity"/>
    <property type="evidence" value="ECO:0007669"/>
    <property type="project" value="TreeGrafter"/>
</dbReference>
<dbReference type="PROSITE" id="PS00211">
    <property type="entry name" value="ABC_TRANSPORTER_1"/>
    <property type="match status" value="1"/>
</dbReference>
<comment type="subcellular location">
    <subcellularLocation>
        <location evidence="1">Cell membrane</location>
        <topology evidence="1">Multi-pass membrane protein</topology>
    </subcellularLocation>
</comment>
<feature type="transmembrane region" description="Helical" evidence="7">
    <location>
        <begin position="12"/>
        <end position="36"/>
    </location>
</feature>
<evidence type="ECO:0000256" key="3">
    <source>
        <dbReference type="ARBA" id="ARBA00022741"/>
    </source>
</evidence>
<dbReference type="PROSITE" id="PS50929">
    <property type="entry name" value="ABC_TM1F"/>
    <property type="match status" value="1"/>
</dbReference>
<dbReference type="InterPro" id="IPR017871">
    <property type="entry name" value="ABC_transporter-like_CS"/>
</dbReference>
<dbReference type="InterPro" id="IPR027417">
    <property type="entry name" value="P-loop_NTPase"/>
</dbReference>
<proteinExistence type="predicted"/>
<feature type="transmembrane region" description="Helical" evidence="7">
    <location>
        <begin position="140"/>
        <end position="163"/>
    </location>
</feature>
<dbReference type="PROSITE" id="PS50893">
    <property type="entry name" value="ABC_TRANSPORTER_2"/>
    <property type="match status" value="1"/>
</dbReference>
<dbReference type="InterPro" id="IPR005898">
    <property type="entry name" value="Cyc_pep_transpt_SyrD/YojI"/>
</dbReference>
<keyword evidence="6 7" id="KW-0472">Membrane</keyword>
<feature type="transmembrane region" description="Helical" evidence="7">
    <location>
        <begin position="241"/>
        <end position="260"/>
    </location>
</feature>
<accession>A0A420WZ45</accession>
<evidence type="ECO:0000256" key="6">
    <source>
        <dbReference type="ARBA" id="ARBA00023136"/>
    </source>
</evidence>
<dbReference type="InterPro" id="IPR003593">
    <property type="entry name" value="AAA+_ATPase"/>
</dbReference>
<evidence type="ECO:0000256" key="2">
    <source>
        <dbReference type="ARBA" id="ARBA00022692"/>
    </source>
</evidence>
<dbReference type="GO" id="GO:1904680">
    <property type="term" value="F:peptide transmembrane transporter activity"/>
    <property type="evidence" value="ECO:0007669"/>
    <property type="project" value="InterPro"/>
</dbReference>
<keyword evidence="4 10" id="KW-0067">ATP-binding</keyword>
<keyword evidence="11" id="KW-1185">Reference proteome</keyword>
<dbReference type="Proteomes" id="UP000281975">
    <property type="component" value="Unassembled WGS sequence"/>
</dbReference>
<dbReference type="PANTHER" id="PTHR24221">
    <property type="entry name" value="ATP-BINDING CASSETTE SUB-FAMILY B"/>
    <property type="match status" value="1"/>
</dbReference>
<evidence type="ECO:0000259" key="8">
    <source>
        <dbReference type="PROSITE" id="PS50893"/>
    </source>
</evidence>
<keyword evidence="5 7" id="KW-1133">Transmembrane helix</keyword>
<feature type="transmembrane region" description="Helical" evidence="7">
    <location>
        <begin position="48"/>
        <end position="72"/>
    </location>
</feature>
<dbReference type="RefSeq" id="WP_121171054.1">
    <property type="nucleotide sequence ID" value="NZ_RBIN01000002.1"/>
</dbReference>
<gene>
    <name evidence="10" type="ORF">C7446_0531</name>
</gene>
<reference evidence="10 11" key="1">
    <citation type="submission" date="2018-10" db="EMBL/GenBank/DDBJ databases">
        <title>Genomic Encyclopedia of Type Strains, Phase IV (KMG-IV): sequencing the most valuable type-strain genomes for metagenomic binning, comparative biology and taxonomic classification.</title>
        <authorList>
            <person name="Goeker M."/>
        </authorList>
    </citation>
    <scope>NUCLEOTIDE SEQUENCE [LARGE SCALE GENOMIC DNA]</scope>
    <source>
        <strain evidence="10 11">DSM 23229</strain>
    </source>
</reference>
<feature type="domain" description="ABC transporter" evidence="8">
    <location>
        <begin position="324"/>
        <end position="554"/>
    </location>
</feature>
<dbReference type="SMART" id="SM00382">
    <property type="entry name" value="AAA"/>
    <property type="match status" value="1"/>
</dbReference>
<dbReference type="GO" id="GO:0005886">
    <property type="term" value="C:plasma membrane"/>
    <property type="evidence" value="ECO:0007669"/>
    <property type="project" value="UniProtKB-SubCell"/>
</dbReference>
<dbReference type="AlphaFoldDB" id="A0A420WZ45"/>
<evidence type="ECO:0000256" key="5">
    <source>
        <dbReference type="ARBA" id="ARBA00022989"/>
    </source>
</evidence>
<dbReference type="InterPro" id="IPR036640">
    <property type="entry name" value="ABC1_TM_sf"/>
</dbReference>
<evidence type="ECO:0000313" key="11">
    <source>
        <dbReference type="Proteomes" id="UP000281975"/>
    </source>
</evidence>
<evidence type="ECO:0000256" key="4">
    <source>
        <dbReference type="ARBA" id="ARBA00022840"/>
    </source>
</evidence>
<evidence type="ECO:0000313" key="10">
    <source>
        <dbReference type="EMBL" id="RKR06550.1"/>
    </source>
</evidence>
<dbReference type="SUPFAM" id="SSF52540">
    <property type="entry name" value="P-loop containing nucleoside triphosphate hydrolases"/>
    <property type="match status" value="1"/>
</dbReference>
<keyword evidence="2 7" id="KW-0812">Transmembrane</keyword>
<dbReference type="InterPro" id="IPR003439">
    <property type="entry name" value="ABC_transporter-like_ATP-bd"/>
</dbReference>